<sequence>MRRSPDTARRVMEVLERLDVIGITEAWNPKLVGRSTARARLRSLENLRTRYPRAFAELQAIAAEHTDAPASRSVAAGRDIGVAVTGDHNQFVIGNPGLPQTSGDHVDFRDGTFHDPVIGVQHNHYGTVPAPVEWRPVGQVEPLEFGVHRTRRVPGEPDVPPYVQRDRDEDLRAELAHSGLVLILGEPYAGKSYTAWHGVRSLADPNQPASEEHRFHAPDPGEDIRALLAALRGKSGKYVVWLDELTDHLDGGDLEPRLLVRLTGLGAVVLGTMSPDEYYRRRAGTGPGDKVVAAARTVTLSREWRTAELERLAVLDDPRAFPAYMWSGREGAASYFAVGHLLFDEWRRSGTRLEHPRGQLLVRAAVDLARCGVTGAVPGELLRRVQEQYGEEERESFEDALAWATAPLFGVSGLLVQGDEGDTAGTWRAYGALVAEALSSGDLEPVPDEVWWTLLDAAGEQDSPLVFRAVLDAACTALQARIEAGDPAVALGFARRTEGEEREAWLRRAADAGHPDAAVDLAEILRDRADEAGALTYLEQAAEVGSSRAAAALGSLLRKRAEYWLRTAAEAGDGAAAHELGDMLVGSGHEDEAARWYLKALTAGHHEVAASMGTLLNSWRDPYAEVWLRYGAAWGDLRAVAELAFHLSCQPEHDKDEVDRLYRQAAEGGDANAARALGTSLERQGRFDEAMALYHQAFEGDIPGAARSIGLLLRRQGKSEEAEEWLSKAVATIPPPPPIPTPTPTDSPDTVGE</sequence>
<feature type="region of interest" description="Disordered" evidence="1">
    <location>
        <begin position="723"/>
        <end position="753"/>
    </location>
</feature>
<gene>
    <name evidence="2" type="ORF">AQJ91_22375</name>
</gene>
<evidence type="ECO:0000313" key="3">
    <source>
        <dbReference type="Proteomes" id="UP000053260"/>
    </source>
</evidence>
<dbReference type="PANTHER" id="PTHR11102:SF160">
    <property type="entry name" value="ERAD-ASSOCIATED E3 UBIQUITIN-PROTEIN LIGASE COMPONENT HRD3"/>
    <property type="match status" value="1"/>
</dbReference>
<dbReference type="STRING" id="909626.AQJ91_22375"/>
<dbReference type="EMBL" id="LMXB01000057">
    <property type="protein sequence ID" value="KUO18956.1"/>
    <property type="molecule type" value="Genomic_DNA"/>
</dbReference>
<dbReference type="InterPro" id="IPR050767">
    <property type="entry name" value="Sel1_AlgK"/>
</dbReference>
<feature type="compositionally biased region" description="Pro residues" evidence="1">
    <location>
        <begin position="733"/>
        <end position="745"/>
    </location>
</feature>
<evidence type="ECO:0008006" key="4">
    <source>
        <dbReference type="Google" id="ProtNLM"/>
    </source>
</evidence>
<dbReference type="Proteomes" id="UP000053260">
    <property type="component" value="Unassembled WGS sequence"/>
</dbReference>
<name>A0A101UY70_9ACTN</name>
<dbReference type="InterPro" id="IPR011990">
    <property type="entry name" value="TPR-like_helical_dom_sf"/>
</dbReference>
<keyword evidence="3" id="KW-1185">Reference proteome</keyword>
<evidence type="ECO:0000313" key="2">
    <source>
        <dbReference type="EMBL" id="KUO18956.1"/>
    </source>
</evidence>
<dbReference type="AlphaFoldDB" id="A0A101UY70"/>
<comment type="caution">
    <text evidence="2">The sequence shown here is derived from an EMBL/GenBank/DDBJ whole genome shotgun (WGS) entry which is preliminary data.</text>
</comment>
<dbReference type="Gene3D" id="1.25.40.10">
    <property type="entry name" value="Tetratricopeptide repeat domain"/>
    <property type="match status" value="3"/>
</dbReference>
<dbReference type="PANTHER" id="PTHR11102">
    <property type="entry name" value="SEL-1-LIKE PROTEIN"/>
    <property type="match status" value="1"/>
</dbReference>
<organism evidence="2 3">
    <name type="scientific">Streptomyces dysideae</name>
    <dbReference type="NCBI Taxonomy" id="909626"/>
    <lineage>
        <taxon>Bacteria</taxon>
        <taxon>Bacillati</taxon>
        <taxon>Actinomycetota</taxon>
        <taxon>Actinomycetes</taxon>
        <taxon>Kitasatosporales</taxon>
        <taxon>Streptomycetaceae</taxon>
        <taxon>Streptomyces</taxon>
    </lineage>
</organism>
<dbReference type="Pfam" id="PF13374">
    <property type="entry name" value="TPR_10"/>
    <property type="match status" value="1"/>
</dbReference>
<evidence type="ECO:0000256" key="1">
    <source>
        <dbReference type="SAM" id="MobiDB-lite"/>
    </source>
</evidence>
<proteinExistence type="predicted"/>
<protein>
    <recommendedName>
        <fullName evidence="4">Sel1 repeat family protein</fullName>
    </recommendedName>
</protein>
<dbReference type="SUPFAM" id="SSF81901">
    <property type="entry name" value="HCP-like"/>
    <property type="match status" value="1"/>
</dbReference>
<reference evidence="2 3" key="1">
    <citation type="submission" date="2015-10" db="EMBL/GenBank/DDBJ databases">
        <title>Draft genome sequence of Streptomyces sp. RV15, isolated from a marine sponge.</title>
        <authorList>
            <person name="Ruckert C."/>
            <person name="Abdelmohsen U.R."/>
            <person name="Winkler A."/>
            <person name="Hentschel U."/>
            <person name="Kalinowski J."/>
            <person name="Kampfer P."/>
            <person name="Glaeser S."/>
        </authorList>
    </citation>
    <scope>NUCLEOTIDE SEQUENCE [LARGE SCALE GENOMIC DNA]</scope>
    <source>
        <strain evidence="2 3">RV15</strain>
    </source>
</reference>
<accession>A0A101UY70</accession>